<dbReference type="InterPro" id="IPR026841">
    <property type="entry name" value="Aur1/Ipt1"/>
</dbReference>
<feature type="transmembrane region" description="Helical" evidence="5">
    <location>
        <begin position="197"/>
        <end position="216"/>
    </location>
</feature>
<evidence type="ECO:0000256" key="1">
    <source>
        <dbReference type="ARBA" id="ARBA00004141"/>
    </source>
</evidence>
<evidence type="ECO:0000313" key="7">
    <source>
        <dbReference type="EMBL" id="GAA1228930.1"/>
    </source>
</evidence>
<keyword evidence="4 5" id="KW-0472">Membrane</keyword>
<dbReference type="Pfam" id="PF14378">
    <property type="entry name" value="PAP2_3"/>
    <property type="match status" value="1"/>
</dbReference>
<dbReference type="CDD" id="cd03386">
    <property type="entry name" value="PAP2_Aur1_like"/>
    <property type="match status" value="1"/>
</dbReference>
<evidence type="ECO:0000256" key="2">
    <source>
        <dbReference type="ARBA" id="ARBA00022692"/>
    </source>
</evidence>
<evidence type="ECO:0000259" key="6">
    <source>
        <dbReference type="Pfam" id="PF14378"/>
    </source>
</evidence>
<reference evidence="7 8" key="1">
    <citation type="journal article" date="2019" name="Int. J. Syst. Evol. Microbiol.">
        <title>The Global Catalogue of Microorganisms (GCM) 10K type strain sequencing project: providing services to taxonomists for standard genome sequencing and annotation.</title>
        <authorList>
            <consortium name="The Broad Institute Genomics Platform"/>
            <consortium name="The Broad Institute Genome Sequencing Center for Infectious Disease"/>
            <person name="Wu L."/>
            <person name="Ma J."/>
        </authorList>
    </citation>
    <scope>NUCLEOTIDE SEQUENCE [LARGE SCALE GENOMIC DNA]</scope>
    <source>
        <strain evidence="7 8">JCM 13004</strain>
    </source>
</reference>
<feature type="transmembrane region" description="Helical" evidence="5">
    <location>
        <begin position="107"/>
        <end position="125"/>
    </location>
</feature>
<keyword evidence="2 5" id="KW-0812">Transmembrane</keyword>
<name>A0ABN1W225_9ACTN</name>
<feature type="transmembrane region" description="Helical" evidence="5">
    <location>
        <begin position="223"/>
        <end position="240"/>
    </location>
</feature>
<evidence type="ECO:0000256" key="3">
    <source>
        <dbReference type="ARBA" id="ARBA00022989"/>
    </source>
</evidence>
<dbReference type="EMBL" id="BAAALF010000023">
    <property type="protein sequence ID" value="GAA1228930.1"/>
    <property type="molecule type" value="Genomic_DNA"/>
</dbReference>
<evidence type="ECO:0000256" key="4">
    <source>
        <dbReference type="ARBA" id="ARBA00023136"/>
    </source>
</evidence>
<keyword evidence="3 5" id="KW-1133">Transmembrane helix</keyword>
<evidence type="ECO:0000256" key="5">
    <source>
        <dbReference type="SAM" id="Phobius"/>
    </source>
</evidence>
<dbReference type="InterPro" id="IPR052185">
    <property type="entry name" value="IPC_Synthase-Related"/>
</dbReference>
<sequence length="284" mass="31236">MTLKNDYAYLARGTDTPPDEALSPALEPLAEAAPKRRRWWRRGQWELLLLVSAAYDGSRLLVSGNRLQAEQHGRDLLTAEHALGLSPEHWLNGAFADHSWLGVPADYLYATLHYGITAVVLFWLWRHRREHYVHGRNWLLLTTALGLVGFVAFPTAPPRLLDASSGFVDVLAQHASIGWWSGGGGVPTGLAAVTNDYAAMPSLHVGWALWCGLLIFRLSRRRVVRLLGLLYPVIIAVVVMGTANHYLLDCVAGVAVTLLGLWGTGPTMRLGPWIGAKRAAARRS</sequence>
<feature type="transmembrane region" description="Helical" evidence="5">
    <location>
        <begin position="246"/>
        <end position="264"/>
    </location>
</feature>
<dbReference type="RefSeq" id="WP_344440850.1">
    <property type="nucleotide sequence ID" value="NZ_BAAALF010000023.1"/>
</dbReference>
<dbReference type="Proteomes" id="UP001500037">
    <property type="component" value="Unassembled WGS sequence"/>
</dbReference>
<feature type="transmembrane region" description="Helical" evidence="5">
    <location>
        <begin position="137"/>
        <end position="156"/>
    </location>
</feature>
<keyword evidence="8" id="KW-1185">Reference proteome</keyword>
<feature type="domain" description="Inositolphosphotransferase Aur1/Ipt1" evidence="6">
    <location>
        <begin position="75"/>
        <end position="262"/>
    </location>
</feature>
<comment type="subcellular location">
    <subcellularLocation>
        <location evidence="1">Membrane</location>
        <topology evidence="1">Multi-pass membrane protein</topology>
    </subcellularLocation>
</comment>
<dbReference type="PANTHER" id="PTHR31310">
    <property type="match status" value="1"/>
</dbReference>
<accession>A0ABN1W225</accession>
<proteinExistence type="predicted"/>
<organism evidence="7 8">
    <name type="scientific">Kitasatospora nipponensis</name>
    <dbReference type="NCBI Taxonomy" id="258049"/>
    <lineage>
        <taxon>Bacteria</taxon>
        <taxon>Bacillati</taxon>
        <taxon>Actinomycetota</taxon>
        <taxon>Actinomycetes</taxon>
        <taxon>Kitasatosporales</taxon>
        <taxon>Streptomycetaceae</taxon>
        <taxon>Kitasatospora</taxon>
    </lineage>
</organism>
<dbReference type="PANTHER" id="PTHR31310:SF7">
    <property type="entry name" value="PA-PHOSPHATASE RELATED-FAMILY PROTEIN DDB_G0268928"/>
    <property type="match status" value="1"/>
</dbReference>
<gene>
    <name evidence="7" type="ORF">GCM10009665_19250</name>
</gene>
<protein>
    <recommendedName>
        <fullName evidence="6">Inositolphosphotransferase Aur1/Ipt1 domain-containing protein</fullName>
    </recommendedName>
</protein>
<evidence type="ECO:0000313" key="8">
    <source>
        <dbReference type="Proteomes" id="UP001500037"/>
    </source>
</evidence>
<comment type="caution">
    <text evidence="7">The sequence shown here is derived from an EMBL/GenBank/DDBJ whole genome shotgun (WGS) entry which is preliminary data.</text>
</comment>